<evidence type="ECO:0000313" key="2">
    <source>
        <dbReference type="EMBL" id="TQL57257.1"/>
    </source>
</evidence>
<name>A0A542ZA90_9ACTN</name>
<dbReference type="EMBL" id="VFOR01000003">
    <property type="protein sequence ID" value="TQL57257.1"/>
    <property type="molecule type" value="Genomic_DNA"/>
</dbReference>
<dbReference type="InterPro" id="IPR007569">
    <property type="entry name" value="DUF559"/>
</dbReference>
<proteinExistence type="predicted"/>
<keyword evidence="3" id="KW-1185">Reference proteome</keyword>
<gene>
    <name evidence="2" type="ORF">FB460_2333</name>
</gene>
<feature type="domain" description="DUF559" evidence="1">
    <location>
        <begin position="240"/>
        <end position="312"/>
    </location>
</feature>
<dbReference type="OrthoDB" id="5146042at2"/>
<protein>
    <submittedName>
        <fullName evidence="2">Uncharacterized protein DUF559</fullName>
    </submittedName>
</protein>
<dbReference type="Gene3D" id="3.40.960.10">
    <property type="entry name" value="VSR Endonuclease"/>
    <property type="match status" value="1"/>
</dbReference>
<evidence type="ECO:0000259" key="1">
    <source>
        <dbReference type="Pfam" id="PF04480"/>
    </source>
</evidence>
<dbReference type="Proteomes" id="UP000316196">
    <property type="component" value="Unassembled WGS sequence"/>
</dbReference>
<sequence length="338" mass="37923">MVGPSMVCGVHARRTVPDPLFQRAMSRHGIVHHRELEDAGVTKSVRARLIMDGTLQRLTRGLYSVQPPTARTWALAGAFIAGPKAAIGGWHALEAHGMATFSPLGIQPVSPTHITIWTPADEHRSPTASAPDVRWLFRRDKFNRLDRATEVRRLIDRHDAVLDVCEELQTSEVIALITRIHQERLADPARLAALLSERSRHTHRRLLADMSADAALGVHSALEHNYTIDVERRHELPTPQRQVVVGTCAADVWYEEYKLAIELDGWGYHRNRVRHDRRIDNLRAALGIETRRFGWHDVTDDPCGTARVIATILRARGWTGSLRSCRSCPSDLESFSGG</sequence>
<accession>A0A542ZA90</accession>
<comment type="caution">
    <text evidence="2">The sequence shown here is derived from an EMBL/GenBank/DDBJ whole genome shotgun (WGS) entry which is preliminary data.</text>
</comment>
<reference evidence="2 3" key="1">
    <citation type="submission" date="2019-06" db="EMBL/GenBank/DDBJ databases">
        <title>Sequencing the genomes of 1000 actinobacteria strains.</title>
        <authorList>
            <person name="Klenk H.-P."/>
        </authorList>
    </citation>
    <scope>NUCLEOTIDE SEQUENCE [LARGE SCALE GENOMIC DNA]</scope>
    <source>
        <strain evidence="2 3">DSM 8251</strain>
    </source>
</reference>
<dbReference type="AlphaFoldDB" id="A0A542ZA90"/>
<evidence type="ECO:0000313" key="3">
    <source>
        <dbReference type="Proteomes" id="UP000316196"/>
    </source>
</evidence>
<dbReference type="Pfam" id="PF04480">
    <property type="entry name" value="DUF559"/>
    <property type="match status" value="1"/>
</dbReference>
<organism evidence="2 3">
    <name type="scientific">Propioniferax innocua</name>
    <dbReference type="NCBI Taxonomy" id="1753"/>
    <lineage>
        <taxon>Bacteria</taxon>
        <taxon>Bacillati</taxon>
        <taxon>Actinomycetota</taxon>
        <taxon>Actinomycetes</taxon>
        <taxon>Propionibacteriales</taxon>
        <taxon>Propionibacteriaceae</taxon>
        <taxon>Propioniferax</taxon>
    </lineage>
</organism>